<dbReference type="PROSITE" id="PS50021">
    <property type="entry name" value="CH"/>
    <property type="match status" value="1"/>
</dbReference>
<organism evidence="7 8">
    <name type="scientific">Fasciolopsis buskii</name>
    <dbReference type="NCBI Taxonomy" id="27845"/>
    <lineage>
        <taxon>Eukaryota</taxon>
        <taxon>Metazoa</taxon>
        <taxon>Spiralia</taxon>
        <taxon>Lophotrochozoa</taxon>
        <taxon>Platyhelminthes</taxon>
        <taxon>Trematoda</taxon>
        <taxon>Digenea</taxon>
        <taxon>Plagiorchiida</taxon>
        <taxon>Echinostomata</taxon>
        <taxon>Echinostomatoidea</taxon>
        <taxon>Fasciolidae</taxon>
        <taxon>Fasciolopsis</taxon>
    </lineage>
</organism>
<dbReference type="CDD" id="cd21223">
    <property type="entry name" value="CH_ASPM_rpt1"/>
    <property type="match status" value="1"/>
</dbReference>
<comment type="subcellular location">
    <subcellularLocation>
        <location evidence="1">Cytoplasm</location>
    </subcellularLocation>
</comment>
<dbReference type="InterPro" id="IPR001715">
    <property type="entry name" value="CH_dom"/>
</dbReference>
<dbReference type="SMART" id="SM00033">
    <property type="entry name" value="CH"/>
    <property type="match status" value="1"/>
</dbReference>
<keyword evidence="3" id="KW-0677">Repeat</keyword>
<sequence length="1072" mass="119571">SQTISEERDLQIVLTSNENEAPKTVVASDILIVTTFSRRAVIDFGVISVTGRPINRYLLLENPHPEEQLVFLQNSKHGLQGQTNTLNSVHSAIGLPSWMNTPFHKATVTTTTTQPRRAALHVSKSPTRTSTFPAALASNRKNYNNPSQNLGTMPRSISHDRVRGPAHSIHSNRLDPGLREQWQSQIDMPYLLSTENLKDQLAVLERQKALLNSALTIQRLRSASDLHVQNAVLNSAATEPISQGFAIPAPLFLQSPKRTIPCNNGWSETGQFTRTAFCRTSSAGGASASLSRPEAPQQPSNSESMLMNAAAIGLLSPQLVRSPVLRGDPVLLSPEMTQQKNTTSTQSGNLFHPNFSQTLCEVSEHGLTQWLNSVFAPCIAANSTACHVNGATSQLKDICAPGTTTYLASVARAARLLRSSVMIGPGQRIEREVDEGKIIPTTDLSFSVDKGAQRRLLDHVTVNYAPVWLHLAVDALSSSSVHTQIQQKEALEATGPRIALPSQAATPAIPLSKKLHLYMFKVTAGGKIMTSARENAVPLGHAEQESTRLRTFQPPLRPALKLNRDLIHNRFVTKRFLILIWFLDRLKNNRLIKYNPCLFRLKSHVKSSSEMLLQFARSFLKSENNLVRHLATLGASVEVVQTPLDEYQWTVTNLAVDLRDGIRLVKLAELLIPSLPQKNNVQSRLFSTHTPVSDLMSLVRFPTISRLQKIHNVGLALKAFEESGRVCMPDGSKIDPRDIVDGHHEKCLTLLWCLLLRYQVLALVDEVLLDEEIILLKSQLDTKDSAAIKQRTWDLENREGVPVHSKLLYWSALVGHMYGLRLSFLGDVPMLISPTPLRELPNVLPPGLVLATLAYLASRLILVSAERQKLVGFVHDHAARILQAAWRRRQNRREHAHFRLLSPSKNVPLKTYVTRFSRLMVLGTPASPAMLQFFNSRSSQPLPSTSPIASCQDSRISAVTRLQAFVRGFLTRRRLRASLEIMSQDLAARCIQRAYRRYREKKKKVDNALTCRLAAMRIQKNWRAHVVRRKRQNAAAVLHVSGFWPCKHLTHCSLSASNFEELASNFFLVVLQ</sequence>
<dbReference type="PROSITE" id="PS50096">
    <property type="entry name" value="IQ"/>
    <property type="match status" value="2"/>
</dbReference>
<dbReference type="Gene3D" id="1.20.5.190">
    <property type="match status" value="1"/>
</dbReference>
<accession>A0A8E0RKG2</accession>
<dbReference type="Pfam" id="PF00307">
    <property type="entry name" value="CH"/>
    <property type="match status" value="1"/>
</dbReference>
<dbReference type="GO" id="GO:0000278">
    <property type="term" value="P:mitotic cell cycle"/>
    <property type="evidence" value="ECO:0007669"/>
    <property type="project" value="TreeGrafter"/>
</dbReference>
<protein>
    <submittedName>
        <fullName evidence="7">Abnormal spindle microcephaly-associated protein</fullName>
    </submittedName>
</protein>
<keyword evidence="2" id="KW-0963">Cytoplasm</keyword>
<dbReference type="GO" id="GO:0005516">
    <property type="term" value="F:calmodulin binding"/>
    <property type="evidence" value="ECO:0007669"/>
    <property type="project" value="UniProtKB-KW"/>
</dbReference>
<dbReference type="InterPro" id="IPR000048">
    <property type="entry name" value="IQ_motif_EF-hand-BS"/>
</dbReference>
<dbReference type="AlphaFoldDB" id="A0A8E0RKG2"/>
<evidence type="ECO:0000256" key="1">
    <source>
        <dbReference type="ARBA" id="ARBA00004496"/>
    </source>
</evidence>
<proteinExistence type="predicted"/>
<evidence type="ECO:0000313" key="7">
    <source>
        <dbReference type="EMBL" id="KAA0185554.1"/>
    </source>
</evidence>
<dbReference type="Proteomes" id="UP000728185">
    <property type="component" value="Unassembled WGS sequence"/>
</dbReference>
<feature type="domain" description="Calponin-homology (CH)" evidence="6">
    <location>
        <begin position="606"/>
        <end position="759"/>
    </location>
</feature>
<evidence type="ECO:0000256" key="2">
    <source>
        <dbReference type="ARBA" id="ARBA00022490"/>
    </source>
</evidence>
<dbReference type="Gene3D" id="1.10.418.10">
    <property type="entry name" value="Calponin-like domain"/>
    <property type="match status" value="1"/>
</dbReference>
<dbReference type="Pfam" id="PF00612">
    <property type="entry name" value="IQ"/>
    <property type="match status" value="2"/>
</dbReference>
<keyword evidence="8" id="KW-1185">Reference proteome</keyword>
<gene>
    <name evidence="7" type="ORF">FBUS_07626</name>
</gene>
<dbReference type="GO" id="GO:0007051">
    <property type="term" value="P:spindle organization"/>
    <property type="evidence" value="ECO:0007669"/>
    <property type="project" value="TreeGrafter"/>
</dbReference>
<evidence type="ECO:0000256" key="3">
    <source>
        <dbReference type="ARBA" id="ARBA00022737"/>
    </source>
</evidence>
<evidence type="ECO:0000256" key="5">
    <source>
        <dbReference type="SAM" id="MobiDB-lite"/>
    </source>
</evidence>
<evidence type="ECO:0000313" key="8">
    <source>
        <dbReference type="Proteomes" id="UP000728185"/>
    </source>
</evidence>
<feature type="region of interest" description="Disordered" evidence="5">
    <location>
        <begin position="283"/>
        <end position="302"/>
    </location>
</feature>
<reference evidence="7" key="1">
    <citation type="submission" date="2019-05" db="EMBL/GenBank/DDBJ databases">
        <title>Annotation for the trematode Fasciolopsis buski.</title>
        <authorList>
            <person name="Choi Y.-J."/>
        </authorList>
    </citation>
    <scope>NUCLEOTIDE SEQUENCE</scope>
    <source>
        <strain evidence="7">HT</strain>
        <tissue evidence="7">Whole worm</tissue>
    </source>
</reference>
<dbReference type="OrthoDB" id="2148418at2759"/>
<name>A0A8E0RKG2_9TREM</name>
<keyword evidence="4" id="KW-0112">Calmodulin-binding</keyword>
<evidence type="ECO:0000256" key="4">
    <source>
        <dbReference type="ARBA" id="ARBA00022860"/>
    </source>
</evidence>
<dbReference type="SMART" id="SM00015">
    <property type="entry name" value="IQ"/>
    <property type="match status" value="4"/>
</dbReference>
<dbReference type="SUPFAM" id="SSF47576">
    <property type="entry name" value="Calponin-homology domain, CH-domain"/>
    <property type="match status" value="1"/>
</dbReference>
<dbReference type="PANTHER" id="PTHR22706:SF1">
    <property type="entry name" value="ASSEMBLY FACTOR FOR SPINDLE MICROTUBULES"/>
    <property type="match status" value="1"/>
</dbReference>
<dbReference type="InterPro" id="IPR051185">
    <property type="entry name" value="ASPM"/>
</dbReference>
<dbReference type="GO" id="GO:0000922">
    <property type="term" value="C:spindle pole"/>
    <property type="evidence" value="ECO:0007669"/>
    <property type="project" value="TreeGrafter"/>
</dbReference>
<feature type="non-terminal residue" evidence="7">
    <location>
        <position position="1072"/>
    </location>
</feature>
<dbReference type="EMBL" id="LUCM01010384">
    <property type="protein sequence ID" value="KAA0185554.1"/>
    <property type="molecule type" value="Genomic_DNA"/>
</dbReference>
<evidence type="ECO:0000259" key="6">
    <source>
        <dbReference type="PROSITE" id="PS50021"/>
    </source>
</evidence>
<dbReference type="PANTHER" id="PTHR22706">
    <property type="entry name" value="ASSEMBLY FACTOR FOR SPINDLE MICROTUBULES"/>
    <property type="match status" value="1"/>
</dbReference>
<dbReference type="GO" id="GO:0051295">
    <property type="term" value="P:establishment of meiotic spindle localization"/>
    <property type="evidence" value="ECO:0007669"/>
    <property type="project" value="TreeGrafter"/>
</dbReference>
<dbReference type="InterPro" id="IPR036872">
    <property type="entry name" value="CH_dom_sf"/>
</dbReference>
<dbReference type="GO" id="GO:0005737">
    <property type="term" value="C:cytoplasm"/>
    <property type="evidence" value="ECO:0007669"/>
    <property type="project" value="UniProtKB-SubCell"/>
</dbReference>
<comment type="caution">
    <text evidence="7">The sequence shown here is derived from an EMBL/GenBank/DDBJ whole genome shotgun (WGS) entry which is preliminary data.</text>
</comment>